<dbReference type="PANTHER" id="PTHR38015">
    <property type="entry name" value="BLR6086 PROTEIN"/>
    <property type="match status" value="1"/>
</dbReference>
<dbReference type="SUPFAM" id="SSF51735">
    <property type="entry name" value="NAD(P)-binding Rossmann-fold domains"/>
    <property type="match status" value="1"/>
</dbReference>
<feature type="domain" description="Glycerol-3-phosphate dehydrogenase NAD-dependent N-terminal" evidence="2">
    <location>
        <begin position="7"/>
        <end position="107"/>
    </location>
</feature>
<evidence type="ECO:0000259" key="3">
    <source>
        <dbReference type="Pfam" id="PF02317"/>
    </source>
</evidence>
<organism evidence="4 5">
    <name type="scientific">Paraburkholderia tuberum</name>
    <dbReference type="NCBI Taxonomy" id="157910"/>
    <lineage>
        <taxon>Bacteria</taxon>
        <taxon>Pseudomonadati</taxon>
        <taxon>Pseudomonadota</taxon>
        <taxon>Betaproteobacteria</taxon>
        <taxon>Burkholderiales</taxon>
        <taxon>Burkholderiaceae</taxon>
        <taxon>Paraburkholderia</taxon>
    </lineage>
</organism>
<evidence type="ECO:0000313" key="4">
    <source>
        <dbReference type="EMBL" id="SDR59869.1"/>
    </source>
</evidence>
<dbReference type="AlphaFoldDB" id="A0A1H1KDF9"/>
<feature type="domain" description="Opine dehydrogenase" evidence="3">
    <location>
        <begin position="180"/>
        <end position="326"/>
    </location>
</feature>
<dbReference type="InterPro" id="IPR003421">
    <property type="entry name" value="Opine_DH"/>
</dbReference>
<accession>A0A1H1KDF9</accession>
<gene>
    <name evidence="4" type="ORF">SAMN05445850_6997</name>
</gene>
<evidence type="ECO:0000313" key="5">
    <source>
        <dbReference type="Proteomes" id="UP000199365"/>
    </source>
</evidence>
<dbReference type="Proteomes" id="UP000199365">
    <property type="component" value="Unassembled WGS sequence"/>
</dbReference>
<dbReference type="PANTHER" id="PTHR38015:SF1">
    <property type="entry name" value="OPINE DEHYDROGENASE DOMAIN-CONTAINING PROTEIN"/>
    <property type="match status" value="1"/>
</dbReference>
<dbReference type="InterPro" id="IPR051729">
    <property type="entry name" value="Opine/Lysopine_DH"/>
</dbReference>
<keyword evidence="1" id="KW-0560">Oxidoreductase</keyword>
<reference evidence="5" key="1">
    <citation type="submission" date="2016-10" db="EMBL/GenBank/DDBJ databases">
        <authorList>
            <person name="Varghese N."/>
            <person name="Submissions S."/>
        </authorList>
    </citation>
    <scope>NUCLEOTIDE SEQUENCE [LARGE SCALE GENOMIC DNA]</scope>
    <source>
        <strain evidence="5">DUS833</strain>
    </source>
</reference>
<dbReference type="GO" id="GO:0046168">
    <property type="term" value="P:glycerol-3-phosphate catabolic process"/>
    <property type="evidence" value="ECO:0007669"/>
    <property type="project" value="InterPro"/>
</dbReference>
<evidence type="ECO:0000259" key="2">
    <source>
        <dbReference type="Pfam" id="PF01210"/>
    </source>
</evidence>
<keyword evidence="5" id="KW-1185">Reference proteome</keyword>
<dbReference type="InterPro" id="IPR008927">
    <property type="entry name" value="6-PGluconate_DH-like_C_sf"/>
</dbReference>
<protein>
    <submittedName>
        <fullName evidence="4">Opine dehydrogenase</fullName>
    </submittedName>
</protein>
<dbReference type="InterPro" id="IPR013328">
    <property type="entry name" value="6PGD_dom2"/>
</dbReference>
<dbReference type="Gene3D" id="3.40.50.720">
    <property type="entry name" value="NAD(P)-binding Rossmann-like Domain"/>
    <property type="match status" value="1"/>
</dbReference>
<evidence type="ECO:0000256" key="1">
    <source>
        <dbReference type="ARBA" id="ARBA00023002"/>
    </source>
</evidence>
<dbReference type="Gene3D" id="1.10.1040.10">
    <property type="entry name" value="N-(1-d-carboxylethyl)-l-norvaline Dehydrogenase, domain 2"/>
    <property type="match status" value="1"/>
</dbReference>
<dbReference type="STRING" id="157910.SAMN05445850_6997"/>
<dbReference type="RefSeq" id="WP_167368798.1">
    <property type="nucleotide sequence ID" value="NZ_FNKX01000003.1"/>
</dbReference>
<name>A0A1H1KDF9_9BURK</name>
<dbReference type="Pfam" id="PF02317">
    <property type="entry name" value="Octopine_DH"/>
    <property type="match status" value="1"/>
</dbReference>
<dbReference type="GO" id="GO:0051287">
    <property type="term" value="F:NAD binding"/>
    <property type="evidence" value="ECO:0007669"/>
    <property type="project" value="InterPro"/>
</dbReference>
<sequence>MSLRFPVSIIGAGNCGCAFAADLASRGFEVLLYGNPDHRRNIDAIRANGRLLASMAITGEFYPTVTTDMDEAVNFSRFLVIAVPAYAHDNLIGDLKNFDLSRHVIIVNNANFFSPMGSRELNPQAVLETNSSPYASSVRDGEVRITGIKNCLPIAAFSNAMDEKQLSQITAIFPERLLWWDNIFAIGMQSNNGVIHPVGGILNTGWIESTKGDFFFYRDGISPSVGRVVEALDNERLRIGEAFGFRLPTVLEEMIGFYGGDCSNFSDFAFQSKTHNSTKVKTPDRMQHRYICEDIPYILVPWYELGARVGIESRAIKAVIEIASSINGVNYFQTGRNLKRLGVDHMSKAELLRFVDSATFQLPLASATKK</sequence>
<dbReference type="InterPro" id="IPR036291">
    <property type="entry name" value="NAD(P)-bd_dom_sf"/>
</dbReference>
<dbReference type="InterPro" id="IPR011128">
    <property type="entry name" value="G3P_DH_NAD-dep_N"/>
</dbReference>
<dbReference type="GO" id="GO:0016616">
    <property type="term" value="F:oxidoreductase activity, acting on the CH-OH group of donors, NAD or NADP as acceptor"/>
    <property type="evidence" value="ECO:0007669"/>
    <property type="project" value="InterPro"/>
</dbReference>
<dbReference type="EMBL" id="FNKX01000003">
    <property type="protein sequence ID" value="SDR59869.1"/>
    <property type="molecule type" value="Genomic_DNA"/>
</dbReference>
<proteinExistence type="predicted"/>
<dbReference type="Pfam" id="PF01210">
    <property type="entry name" value="NAD_Gly3P_dh_N"/>
    <property type="match status" value="1"/>
</dbReference>
<dbReference type="SUPFAM" id="SSF48179">
    <property type="entry name" value="6-phosphogluconate dehydrogenase C-terminal domain-like"/>
    <property type="match status" value="1"/>
</dbReference>